<dbReference type="SUPFAM" id="SSF56112">
    <property type="entry name" value="Protein kinase-like (PK-like)"/>
    <property type="match status" value="1"/>
</dbReference>
<keyword evidence="4" id="KW-0175">Coiled coil</keyword>
<name>A0A5E7MMP8_PSEFL</name>
<dbReference type="GO" id="GO:0005524">
    <property type="term" value="F:ATP binding"/>
    <property type="evidence" value="ECO:0007669"/>
    <property type="project" value="InterPro"/>
</dbReference>
<dbReference type="InterPro" id="IPR003018">
    <property type="entry name" value="GAF"/>
</dbReference>
<dbReference type="Proteomes" id="UP000377224">
    <property type="component" value="Unassembled WGS sequence"/>
</dbReference>
<dbReference type="GO" id="GO:0000155">
    <property type="term" value="F:phosphorelay sensor kinase activity"/>
    <property type="evidence" value="ECO:0007669"/>
    <property type="project" value="InterPro"/>
</dbReference>
<dbReference type="Pfam" id="PF02518">
    <property type="entry name" value="HATPase_c"/>
    <property type="match status" value="1"/>
</dbReference>
<dbReference type="InterPro" id="IPR036890">
    <property type="entry name" value="HATPase_C_sf"/>
</dbReference>
<accession>A0A5E7MMP8</accession>
<dbReference type="InterPro" id="IPR041664">
    <property type="entry name" value="AAA_16"/>
</dbReference>
<dbReference type="Gene3D" id="3.30.565.10">
    <property type="entry name" value="Histidine kinase-like ATPase, C-terminal domain"/>
    <property type="match status" value="1"/>
</dbReference>
<feature type="domain" description="PAC" evidence="8">
    <location>
        <begin position="1530"/>
        <end position="1579"/>
    </location>
</feature>
<dbReference type="InterPro" id="IPR053159">
    <property type="entry name" value="Hybrid_Histidine_Kinase"/>
</dbReference>
<evidence type="ECO:0000259" key="5">
    <source>
        <dbReference type="PROSITE" id="PS50011"/>
    </source>
</evidence>
<proteinExistence type="predicted"/>
<dbReference type="Pfam" id="PF13191">
    <property type="entry name" value="AAA_16"/>
    <property type="match status" value="1"/>
</dbReference>
<reference evidence="9 10" key="1">
    <citation type="submission" date="2019-09" db="EMBL/GenBank/DDBJ databases">
        <authorList>
            <person name="Chandra G."/>
            <person name="Truman W A."/>
        </authorList>
    </citation>
    <scope>NUCLEOTIDE SEQUENCE [LARGE SCALE GENOMIC DNA]</scope>
    <source>
        <strain evidence="9">PS896</strain>
    </source>
</reference>
<dbReference type="CDD" id="cd14014">
    <property type="entry name" value="STKc_PknB_like"/>
    <property type="match status" value="1"/>
</dbReference>
<dbReference type="Gene3D" id="3.30.450.20">
    <property type="entry name" value="PAS domain"/>
    <property type="match status" value="1"/>
</dbReference>
<dbReference type="InterPro" id="IPR005467">
    <property type="entry name" value="His_kinase_dom"/>
</dbReference>
<dbReference type="SMART" id="SM00220">
    <property type="entry name" value="S_TKc"/>
    <property type="match status" value="1"/>
</dbReference>
<dbReference type="InterPro" id="IPR000014">
    <property type="entry name" value="PAS"/>
</dbReference>
<sequence length="1831" mass="202029">MASKKQILWDDGERVFARERDQREGRHSVLVMRPALAQPLPATLDRLAHEYSLKDDLNAEWALQPQVLERAGATTCLVFDDPGGEPLSRLLTAPLDTETALLLAINIAVALGRLHQCGLVHKDLKPQHMLVNCSDGQARLTGFGLASRLPRERQAPEPPETIAGTLAYMAPEQTGRMNRSIDSRSDLYAFGVSLYQMLTGSLPFSANDPMEWVHCHIARLPMPACERVATVPAMLSRVVMKLLAKTAEERYQTAAGVEHDLRRCLNDWQRARHIETFTLNEQGAIDRLLIPEKLYGREREVQTLIDAFAHVVQSQSPKLVLVSGYSGIGKSSVVSELHKVLVPSRGLFASGKFDQYKRDIPYATLVQAFQGLVRTLLGKRREVLVEWRAALLQALSPNARLMTELIPELKLIIGEPPPVPELEPQQAQQRFMRVLQRFISVFARPEHPLALFLDDLQWLDAATLDLLEDLLTRAEVGYLLLVGAYRNNEVDADHPLSGKLKAIRNAGAHIDEIRLNPLAGVHIEQLIAESLRCPPASIVTLARLVLDKTGGNPFFVIQFLQALAEEELLIYDHQFSRWRWDLELINGKGYTDNVVDLMVGKLARLPLETRQALQQLACLGNVARIDTLATVLDLSPARVHAALWPAVRQDLVERLDGACAFAHDRVHEAAYSLIAEAERAQTHLRIGRLLALQTSDEGREEAIFEIVGQLNRGASLISARAEHEQLAEFNLLAGQRAKASTAYTSALTYLGAGATVLGEQGYDSRHELAFALELNRAECEFLTGQLALADARLQVLAERAATTVERAAVTCLHMDVYLLLDRSDRAVAVCLAYLRQVGIDWTAHPDDQQVRREYQQIWVQLGERSIEQLIDLPLMEDPASLVTLDALSKLFAPALQSDANLACLTICKAVSLSLQHGNCDASCVLYANVARVAGRRFGDYAAGYHFGRLGCDLVDRRGLTRYEASTYLCFSIFVVRWMRPVRECRELLRRALSAANRIGDLPYAAYAGNSLISDLLFIGEPLAEVQVQAEAGLAYAQKIRFGLVVNFMSCQRALIRMLRGQTVEFGSFNDEQFDETRFEAKLAAPDLALARGKYWVRKLQARYLAGDYAAAADCAAQARELMWVISSFFEEAEYHFYAALTLAVHSDADTDPLQRLAEHHDQLQIWAQQCAETFASHVALVGAEIARVAGQMIEAELLYERAIQLAVDSGFVHIEALANELAARFYGARGLAKIARVYLQDARYGYLRWGADGKVRQLERRHRFLRQEDAQPSATATIITAVEHLDLATVLKVSQAVSGEIVLDRLIETVMRTAIEQAGAEQGVLILTEGETPYIAARTRIGDSSTLLCNEPINATALAESVLYQTLRTGENLCLDDAVADPAFAADPYMQQHGVRSILCLPLMNQGRVAGALYLENNLSAGVFSPARIAVLRLVASQAAISLDNARLYRDVAKREAKIRRLVDANIIGIIVWSVEGEIIEANDAFLRMVGYQRDDLLSGKVHWRDMTPPARRAESEAALATAIRTGRAQPFEKEYIRKDGSRLPVIVGLAAFEASQQQGVAFVLDLSERKQAEEQVREGERRYRQVQAELAHANRVATMGQLAASIAHEVNQPIAATVTNANAALRWLGAQPPNTGEVELGLKRIINDGNRAADVLGRIRALIRKTPPQRQALDLNAVVEEMVGFTRSEATRYGAMVSVQLASDLPAVLADRVELQQVLLNLIVNGLEAMAVMAEGVRRLSITSDVAGGNVRITVSDSGPGFACERAEEVFTAFYTTKPTGLGMGLSICRTIIEAHGGRLWAEANAPCGARVVLALPGYKQSPFAEGGCD</sequence>
<dbReference type="PRINTS" id="PR00344">
    <property type="entry name" value="BCTRLSENSOR"/>
</dbReference>
<dbReference type="InterPro" id="IPR003661">
    <property type="entry name" value="HisK_dim/P_dom"/>
</dbReference>
<dbReference type="PROSITE" id="PS50112">
    <property type="entry name" value="PAS"/>
    <property type="match status" value="1"/>
</dbReference>
<dbReference type="InterPro" id="IPR000719">
    <property type="entry name" value="Prot_kinase_dom"/>
</dbReference>
<dbReference type="PANTHER" id="PTHR43642">
    <property type="entry name" value="HYBRID SIGNAL TRANSDUCTION HISTIDINE KINASE G"/>
    <property type="match status" value="1"/>
</dbReference>
<comment type="catalytic activity">
    <reaction evidence="1">
        <text>ATP + protein L-histidine = ADP + protein N-phospho-L-histidine.</text>
        <dbReference type="EC" id="2.7.13.3"/>
    </reaction>
</comment>
<dbReference type="EMBL" id="CABVIN010000005">
    <property type="protein sequence ID" value="VVP25790.1"/>
    <property type="molecule type" value="Genomic_DNA"/>
</dbReference>
<evidence type="ECO:0000259" key="8">
    <source>
        <dbReference type="PROSITE" id="PS50113"/>
    </source>
</evidence>
<dbReference type="InterPro" id="IPR003594">
    <property type="entry name" value="HATPase_dom"/>
</dbReference>
<dbReference type="Gene3D" id="1.10.287.130">
    <property type="match status" value="1"/>
</dbReference>
<evidence type="ECO:0000313" key="10">
    <source>
        <dbReference type="Proteomes" id="UP000377224"/>
    </source>
</evidence>
<keyword evidence="9" id="KW-0808">Transferase</keyword>
<dbReference type="PROSITE" id="PS50109">
    <property type="entry name" value="HIS_KIN"/>
    <property type="match status" value="1"/>
</dbReference>
<evidence type="ECO:0000256" key="4">
    <source>
        <dbReference type="SAM" id="Coils"/>
    </source>
</evidence>
<dbReference type="CDD" id="cd00130">
    <property type="entry name" value="PAS"/>
    <property type="match status" value="1"/>
</dbReference>
<dbReference type="InterPro" id="IPR004358">
    <property type="entry name" value="Sig_transdc_His_kin-like_C"/>
</dbReference>
<evidence type="ECO:0000256" key="3">
    <source>
        <dbReference type="ARBA" id="ARBA00022553"/>
    </source>
</evidence>
<evidence type="ECO:0000256" key="1">
    <source>
        <dbReference type="ARBA" id="ARBA00000085"/>
    </source>
</evidence>
<dbReference type="SUPFAM" id="SSF47384">
    <property type="entry name" value="Homodimeric domain of signal transducing histidine kinase"/>
    <property type="match status" value="1"/>
</dbReference>
<dbReference type="EC" id="2.7.13.3" evidence="2"/>
<evidence type="ECO:0000256" key="2">
    <source>
        <dbReference type="ARBA" id="ARBA00012438"/>
    </source>
</evidence>
<dbReference type="InterPro" id="IPR011009">
    <property type="entry name" value="Kinase-like_dom_sf"/>
</dbReference>
<dbReference type="SUPFAM" id="SSF55785">
    <property type="entry name" value="PYP-like sensor domain (PAS domain)"/>
    <property type="match status" value="1"/>
</dbReference>
<feature type="domain" description="Histidine kinase" evidence="6">
    <location>
        <begin position="1606"/>
        <end position="1821"/>
    </location>
</feature>
<dbReference type="InterPro" id="IPR000700">
    <property type="entry name" value="PAS-assoc_C"/>
</dbReference>
<dbReference type="SUPFAM" id="SSF55781">
    <property type="entry name" value="GAF domain-like"/>
    <property type="match status" value="1"/>
</dbReference>
<evidence type="ECO:0000259" key="6">
    <source>
        <dbReference type="PROSITE" id="PS50109"/>
    </source>
</evidence>
<dbReference type="Gene3D" id="1.10.510.10">
    <property type="entry name" value="Transferase(Phosphotransferase) domain 1"/>
    <property type="match status" value="1"/>
</dbReference>
<feature type="domain" description="Protein kinase" evidence="5">
    <location>
        <begin position="1"/>
        <end position="262"/>
    </location>
</feature>
<protein>
    <recommendedName>
        <fullName evidence="2">histidine kinase</fullName>
        <ecNumber evidence="2">2.7.13.3</ecNumber>
    </recommendedName>
</protein>
<dbReference type="SUPFAM" id="SSF55874">
    <property type="entry name" value="ATPase domain of HSP90 chaperone/DNA topoisomerase II/histidine kinase"/>
    <property type="match status" value="1"/>
</dbReference>
<dbReference type="SMART" id="SM00388">
    <property type="entry name" value="HisKA"/>
    <property type="match status" value="1"/>
</dbReference>
<dbReference type="InterPro" id="IPR029016">
    <property type="entry name" value="GAF-like_dom_sf"/>
</dbReference>
<dbReference type="SMART" id="SM00091">
    <property type="entry name" value="PAS"/>
    <property type="match status" value="1"/>
</dbReference>
<dbReference type="SUPFAM" id="SSF52540">
    <property type="entry name" value="P-loop containing nucleoside triphosphate hydrolases"/>
    <property type="match status" value="1"/>
</dbReference>
<dbReference type="RefSeq" id="WP_150648238.1">
    <property type="nucleotide sequence ID" value="NZ_CABVIN010000005.1"/>
</dbReference>
<dbReference type="PANTHER" id="PTHR43642:SF1">
    <property type="entry name" value="HYBRID SIGNAL TRANSDUCTION HISTIDINE KINASE G"/>
    <property type="match status" value="1"/>
</dbReference>
<keyword evidence="9" id="KW-0418">Kinase</keyword>
<dbReference type="PROSITE" id="PS50113">
    <property type="entry name" value="PAC"/>
    <property type="match status" value="1"/>
</dbReference>
<dbReference type="Gene3D" id="3.40.50.300">
    <property type="entry name" value="P-loop containing nucleotide triphosphate hydrolases"/>
    <property type="match status" value="1"/>
</dbReference>
<dbReference type="Pfam" id="PF01590">
    <property type="entry name" value="GAF"/>
    <property type="match status" value="1"/>
</dbReference>
<dbReference type="NCBIfam" id="TIGR00229">
    <property type="entry name" value="sensory_box"/>
    <property type="match status" value="1"/>
</dbReference>
<dbReference type="Pfam" id="PF00069">
    <property type="entry name" value="Pkinase"/>
    <property type="match status" value="1"/>
</dbReference>
<evidence type="ECO:0000313" key="9">
    <source>
        <dbReference type="EMBL" id="VVP25790.1"/>
    </source>
</evidence>
<dbReference type="InterPro" id="IPR027417">
    <property type="entry name" value="P-loop_NTPase"/>
</dbReference>
<dbReference type="SMART" id="SM00065">
    <property type="entry name" value="GAF"/>
    <property type="match status" value="1"/>
</dbReference>
<dbReference type="Pfam" id="PF13426">
    <property type="entry name" value="PAS_9"/>
    <property type="match status" value="1"/>
</dbReference>
<feature type="coiled-coil region" evidence="4">
    <location>
        <begin position="1570"/>
        <end position="1597"/>
    </location>
</feature>
<evidence type="ECO:0000259" key="7">
    <source>
        <dbReference type="PROSITE" id="PS50112"/>
    </source>
</evidence>
<dbReference type="Gene3D" id="3.30.450.40">
    <property type="match status" value="1"/>
</dbReference>
<organism evidence="9 10">
    <name type="scientific">Pseudomonas fluorescens</name>
    <dbReference type="NCBI Taxonomy" id="294"/>
    <lineage>
        <taxon>Bacteria</taxon>
        <taxon>Pseudomonadati</taxon>
        <taxon>Pseudomonadota</taxon>
        <taxon>Gammaproteobacteria</taxon>
        <taxon>Pseudomonadales</taxon>
        <taxon>Pseudomonadaceae</taxon>
        <taxon>Pseudomonas</taxon>
    </lineage>
</organism>
<gene>
    <name evidence="9" type="primary">sasA_7</name>
    <name evidence="9" type="ORF">PS896_04088</name>
</gene>
<dbReference type="PROSITE" id="PS50011">
    <property type="entry name" value="PROTEIN_KINASE_DOM"/>
    <property type="match status" value="1"/>
</dbReference>
<dbReference type="SMART" id="SM00387">
    <property type="entry name" value="HATPase_c"/>
    <property type="match status" value="1"/>
</dbReference>
<feature type="domain" description="PAS" evidence="7">
    <location>
        <begin position="1455"/>
        <end position="1527"/>
    </location>
</feature>
<keyword evidence="3" id="KW-0597">Phosphoprotein</keyword>
<dbReference type="InterPro" id="IPR035965">
    <property type="entry name" value="PAS-like_dom_sf"/>
</dbReference>
<dbReference type="InterPro" id="IPR036097">
    <property type="entry name" value="HisK_dim/P_sf"/>
</dbReference>